<evidence type="ECO:0000256" key="1">
    <source>
        <dbReference type="SAM" id="Phobius"/>
    </source>
</evidence>
<feature type="transmembrane region" description="Helical" evidence="1">
    <location>
        <begin position="299"/>
        <end position="322"/>
    </location>
</feature>
<keyword evidence="4" id="KW-0012">Acyltransferase</keyword>
<dbReference type="InterPro" id="IPR002656">
    <property type="entry name" value="Acyl_transf_3_dom"/>
</dbReference>
<evidence type="ECO:0000259" key="3">
    <source>
        <dbReference type="Pfam" id="PF19040"/>
    </source>
</evidence>
<dbReference type="GO" id="GO:0016747">
    <property type="term" value="F:acyltransferase activity, transferring groups other than amino-acyl groups"/>
    <property type="evidence" value="ECO:0007669"/>
    <property type="project" value="InterPro"/>
</dbReference>
<dbReference type="eggNOG" id="COG1835">
    <property type="taxonomic scope" value="Bacteria"/>
</dbReference>
<dbReference type="Proteomes" id="UP000008366">
    <property type="component" value="Unassembled WGS sequence"/>
</dbReference>
<organism evidence="4 5">
    <name type="scientific">Kineosphaera limosa NBRC 100340</name>
    <dbReference type="NCBI Taxonomy" id="1184609"/>
    <lineage>
        <taxon>Bacteria</taxon>
        <taxon>Bacillati</taxon>
        <taxon>Actinomycetota</taxon>
        <taxon>Actinomycetes</taxon>
        <taxon>Micrococcales</taxon>
        <taxon>Dermatophilaceae</taxon>
        <taxon>Kineosphaera</taxon>
    </lineage>
</organism>
<dbReference type="Pfam" id="PF01757">
    <property type="entry name" value="Acyl_transf_3"/>
    <property type="match status" value="1"/>
</dbReference>
<feature type="domain" description="SGNH" evidence="3">
    <location>
        <begin position="443"/>
        <end position="635"/>
    </location>
</feature>
<keyword evidence="1" id="KW-1133">Transmembrane helix</keyword>
<dbReference type="GO" id="GO:0016020">
    <property type="term" value="C:membrane"/>
    <property type="evidence" value="ECO:0007669"/>
    <property type="project" value="TreeGrafter"/>
</dbReference>
<feature type="transmembrane region" description="Helical" evidence="1">
    <location>
        <begin position="206"/>
        <end position="226"/>
    </location>
</feature>
<protein>
    <submittedName>
        <fullName evidence="4">Putative acyltransferase</fullName>
    </submittedName>
</protein>
<feature type="transmembrane region" description="Helical" evidence="1">
    <location>
        <begin position="403"/>
        <end position="422"/>
    </location>
</feature>
<comment type="caution">
    <text evidence="4">The sequence shown here is derived from an EMBL/GenBank/DDBJ whole genome shotgun (WGS) entry which is preliminary data.</text>
</comment>
<name>K6VFV2_9MICO</name>
<proteinExistence type="predicted"/>
<sequence length="690" mass="73224">MSQTLDAAPPTGAARGRGQRARRLHALDGLRTIAVVLVLLYHLQVPGFAGGFLGVDVFFVLSGFLITSLLLKEISARGRADLANFWMRRVLRLLPAALLVILTVLLWALFLAPPTQRGSIGLDALWSLLYVANWRFIATSSYFGSDGTLSPLQHLWTLAVEEQFYVLWPLLLVGIGTLAVARFRAPETELQDSADRAERTAARRKAMSMLTFALAGALVLGSVALLAWRFDPEAAERAYMGTDSRAFEPLIGGAAAALMLRPRLRAWVAARSQQLMVLGLVGIALAVPLLGAAHGPVAAYYHGGAALFALSCAVLVAATSLADRRHGLTLLLGSTPVAYLGRISYGVYLWHWPLIVWFIGDRGFEPVRAVAVAGLTIAVAAASYHLVERPIRTGHVRLTPRRVFLQAGVAVGLAVALTSQLGGSPLNRFVPAVAANLEPTPTAGSVVLVGDSVMSRLSPEIATVGLQRGMTVVNAARGGCSALSVVVLSGRDVANEACARDIGTVQTDAITNARPSTVIWWSRYELADRLDAGGNRLVANTPAFWAAQDADLARTVDRLTAGGAHLVVVLVDRVGTGMDSRCTPQECDPLLRRLRDDAALRQAWNDRMHALAATDPRVSVITMDDVYCRDDASPCDDRLPVGAPATADGGVARPDGSHFSPAAMPAVAAALLDRAAAATAHSRGRTAAGS</sequence>
<dbReference type="PANTHER" id="PTHR23028:SF53">
    <property type="entry name" value="ACYL_TRANSF_3 DOMAIN-CONTAINING PROTEIN"/>
    <property type="match status" value="1"/>
</dbReference>
<feature type="transmembrane region" description="Helical" evidence="1">
    <location>
        <begin position="165"/>
        <end position="185"/>
    </location>
</feature>
<evidence type="ECO:0000259" key="2">
    <source>
        <dbReference type="Pfam" id="PF01757"/>
    </source>
</evidence>
<dbReference type="PANTHER" id="PTHR23028">
    <property type="entry name" value="ACETYLTRANSFERASE"/>
    <property type="match status" value="1"/>
</dbReference>
<keyword evidence="4" id="KW-0808">Transferase</keyword>
<accession>K6VFV2</accession>
<dbReference type="GO" id="GO:0009103">
    <property type="term" value="P:lipopolysaccharide biosynthetic process"/>
    <property type="evidence" value="ECO:0007669"/>
    <property type="project" value="TreeGrafter"/>
</dbReference>
<dbReference type="AlphaFoldDB" id="K6VFV2"/>
<feature type="domain" description="Acyltransferase 3" evidence="2">
    <location>
        <begin position="25"/>
        <end position="383"/>
    </location>
</feature>
<feature type="transmembrane region" description="Helical" evidence="1">
    <location>
        <begin position="49"/>
        <end position="71"/>
    </location>
</feature>
<dbReference type="EMBL" id="BAHD01000016">
    <property type="protein sequence ID" value="GAB95068.1"/>
    <property type="molecule type" value="Genomic_DNA"/>
</dbReference>
<keyword evidence="5" id="KW-1185">Reference proteome</keyword>
<dbReference type="InterPro" id="IPR043968">
    <property type="entry name" value="SGNH"/>
</dbReference>
<dbReference type="Pfam" id="PF19040">
    <property type="entry name" value="SGNH"/>
    <property type="match status" value="1"/>
</dbReference>
<keyword evidence="1" id="KW-0812">Transmembrane</keyword>
<dbReference type="InterPro" id="IPR050879">
    <property type="entry name" value="Acyltransferase_3"/>
</dbReference>
<evidence type="ECO:0000313" key="4">
    <source>
        <dbReference type="EMBL" id="GAB95068.1"/>
    </source>
</evidence>
<dbReference type="RefSeq" id="WP_006591600.1">
    <property type="nucleotide sequence ID" value="NZ_BAHD01000016.1"/>
</dbReference>
<reference evidence="4 5" key="1">
    <citation type="submission" date="2012-08" db="EMBL/GenBank/DDBJ databases">
        <title>Whole genome shotgun sequence of Kineosphaera limosa NBRC 100340.</title>
        <authorList>
            <person name="Yoshida I."/>
            <person name="Isaki S."/>
            <person name="Hosoyama A."/>
            <person name="Tsuchikane K."/>
            <person name="Katsumata H."/>
            <person name="Ando Y."/>
            <person name="Ohji S."/>
            <person name="Hamada M."/>
            <person name="Tamura T."/>
            <person name="Yamazoe A."/>
            <person name="Yamazaki S."/>
            <person name="Fujita N."/>
        </authorList>
    </citation>
    <scope>NUCLEOTIDE SEQUENCE [LARGE SCALE GENOMIC DNA]</scope>
    <source>
        <strain evidence="4 5">NBRC 100340</strain>
    </source>
</reference>
<dbReference type="STRING" id="1184609.KILIM_016_00080"/>
<feature type="transmembrane region" description="Helical" evidence="1">
    <location>
        <begin position="366"/>
        <end position="387"/>
    </location>
</feature>
<gene>
    <name evidence="4" type="ORF">KILIM_016_00080</name>
</gene>
<feature type="transmembrane region" description="Helical" evidence="1">
    <location>
        <begin position="91"/>
        <end position="112"/>
    </location>
</feature>
<feature type="transmembrane region" description="Helical" evidence="1">
    <location>
        <begin position="275"/>
        <end position="293"/>
    </location>
</feature>
<keyword evidence="1" id="KW-0472">Membrane</keyword>
<evidence type="ECO:0000313" key="5">
    <source>
        <dbReference type="Proteomes" id="UP000008366"/>
    </source>
</evidence>